<dbReference type="GO" id="GO:0046872">
    <property type="term" value="F:metal ion binding"/>
    <property type="evidence" value="ECO:0007669"/>
    <property type="project" value="UniProtKB-KW"/>
</dbReference>
<feature type="domain" description="Peptidase M13 N-terminal" evidence="10">
    <location>
        <begin position="38"/>
        <end position="431"/>
    </location>
</feature>
<dbReference type="GO" id="GO:0005886">
    <property type="term" value="C:plasma membrane"/>
    <property type="evidence" value="ECO:0007669"/>
    <property type="project" value="TreeGrafter"/>
</dbReference>
<keyword evidence="3" id="KW-0645">Protease</keyword>
<evidence type="ECO:0000256" key="4">
    <source>
        <dbReference type="ARBA" id="ARBA00022723"/>
    </source>
</evidence>
<dbReference type="Pfam" id="PF05649">
    <property type="entry name" value="Peptidase_M13_N"/>
    <property type="match status" value="1"/>
</dbReference>
<keyword evidence="7" id="KW-0482">Metalloprotease</keyword>
<protein>
    <recommendedName>
        <fullName evidence="13">Peptidase M13</fullName>
    </recommendedName>
</protein>
<dbReference type="Proteomes" id="UP000178602">
    <property type="component" value="Unassembled WGS sequence"/>
</dbReference>
<dbReference type="InterPro" id="IPR042089">
    <property type="entry name" value="Peptidase_M13_dom_2"/>
</dbReference>
<evidence type="ECO:0000256" key="7">
    <source>
        <dbReference type="ARBA" id="ARBA00023049"/>
    </source>
</evidence>
<comment type="caution">
    <text evidence="11">The sequence shown here is derived from an EMBL/GenBank/DDBJ whole genome shotgun (WGS) entry which is preliminary data.</text>
</comment>
<dbReference type="PANTHER" id="PTHR11733">
    <property type="entry name" value="ZINC METALLOPROTEASE FAMILY M13 NEPRILYSIN-RELATED"/>
    <property type="match status" value="1"/>
</dbReference>
<dbReference type="SUPFAM" id="SSF55486">
    <property type="entry name" value="Metalloproteases ('zincins'), catalytic domain"/>
    <property type="match status" value="1"/>
</dbReference>
<keyword evidence="5" id="KW-0378">Hydrolase</keyword>
<dbReference type="CDD" id="cd08662">
    <property type="entry name" value="M13"/>
    <property type="match status" value="1"/>
</dbReference>
<dbReference type="Gene3D" id="1.10.1380.10">
    <property type="entry name" value="Neutral endopeptidase , domain2"/>
    <property type="match status" value="1"/>
</dbReference>
<organism evidence="11 12">
    <name type="scientific">candidate division WOR-1 bacterium RIFOXYC12_FULL_54_18</name>
    <dbReference type="NCBI Taxonomy" id="1802584"/>
    <lineage>
        <taxon>Bacteria</taxon>
        <taxon>Bacillati</taxon>
        <taxon>Saganbacteria</taxon>
    </lineage>
</organism>
<dbReference type="InterPro" id="IPR000718">
    <property type="entry name" value="Peptidase_M13"/>
</dbReference>
<sequence length="687" mass="77454">MRKVMAAGLCLALLCGCAMSNKTDKPLDLNSLDTSVKPGDDFYRYSIGGWLKKNPIPAEYGSWGSFVILGEENLKTLREVMERAEQRAWARAGQKEEVKMEEMVGDFYASGMDEKGIEAAGITPLADELARIEAVTDLKGLTLAVAHMHQNSADPLFHVFVGPDPADSDLNIIELYQGGLNLPDRDFYLKDDKYSKETRAKYLQYVAKMFRLMDRAGEKAGQKAEAKAGAKAEIVLKIETELARISRSKVELRDPRKNYNPLPLAALAKMSKNFDWPLYSQSIGLKKAGKINVGQPDFFAGLSAVLAAFSIAEWRVYLTFTLVNDNAEFLSSSFVNEEFAFYGKTLNGNKVLMPRWKRVVGTVNAYLDQAVGRLFVKERFSPQAKSRAGEMVRNIRTAFKKRLANLDWMTPKTKKAAAKKLAAMTFKIGYPEKWRDYSKLKIDRSSYLGNVLRGNYFEFHRELAKVGKKVDRSEWPMPVQIVNAGYLPQRNEMVFPAGILQPPFFDAEADDPINYGAIGMVIAHEMTHGFDDQGRKFDERGNLKGWWTNRDEANFKAKAKTVIEQAKAYEQFPGMPLNGELTLGENIADLGGVSIAYDALKIALGKKKQSLLDNLTPEQRFFLSYAEVWKMNMREERAKLLIKVDPHAPAKYRVNSPLSNLPEFYNAFNVASTEAMYRPESKRAKVW</sequence>
<evidence type="ECO:0000313" key="11">
    <source>
        <dbReference type="EMBL" id="OGC28111.1"/>
    </source>
</evidence>
<gene>
    <name evidence="11" type="ORF">A3K49_03855</name>
</gene>
<comment type="cofactor">
    <cofactor evidence="1">
        <name>Zn(2+)</name>
        <dbReference type="ChEBI" id="CHEBI:29105"/>
    </cofactor>
</comment>
<dbReference type="InterPro" id="IPR008753">
    <property type="entry name" value="Peptidase_M13_N"/>
</dbReference>
<keyword evidence="6" id="KW-0862">Zinc</keyword>
<dbReference type="AlphaFoldDB" id="A0A1F4T5M0"/>
<keyword evidence="8" id="KW-0732">Signal</keyword>
<dbReference type="InterPro" id="IPR024079">
    <property type="entry name" value="MetalloPept_cat_dom_sf"/>
</dbReference>
<evidence type="ECO:0000256" key="5">
    <source>
        <dbReference type="ARBA" id="ARBA00022801"/>
    </source>
</evidence>
<dbReference type="GO" id="GO:0004222">
    <property type="term" value="F:metalloendopeptidase activity"/>
    <property type="evidence" value="ECO:0007669"/>
    <property type="project" value="InterPro"/>
</dbReference>
<evidence type="ECO:0000256" key="8">
    <source>
        <dbReference type="SAM" id="SignalP"/>
    </source>
</evidence>
<keyword evidence="4" id="KW-0479">Metal-binding</keyword>
<dbReference type="EMBL" id="MEUG01000001">
    <property type="protein sequence ID" value="OGC28111.1"/>
    <property type="molecule type" value="Genomic_DNA"/>
</dbReference>
<dbReference type="PROSITE" id="PS51885">
    <property type="entry name" value="NEPRILYSIN"/>
    <property type="match status" value="1"/>
</dbReference>
<dbReference type="Gene3D" id="3.40.390.10">
    <property type="entry name" value="Collagenase (Catalytic Domain)"/>
    <property type="match status" value="1"/>
</dbReference>
<accession>A0A1F4T5M0</accession>
<dbReference type="GO" id="GO:0016485">
    <property type="term" value="P:protein processing"/>
    <property type="evidence" value="ECO:0007669"/>
    <property type="project" value="TreeGrafter"/>
</dbReference>
<evidence type="ECO:0000256" key="6">
    <source>
        <dbReference type="ARBA" id="ARBA00022833"/>
    </source>
</evidence>
<feature type="domain" description="Peptidase M13 C-terminal" evidence="9">
    <location>
        <begin position="483"/>
        <end position="683"/>
    </location>
</feature>
<evidence type="ECO:0008006" key="13">
    <source>
        <dbReference type="Google" id="ProtNLM"/>
    </source>
</evidence>
<comment type="similarity">
    <text evidence="2">Belongs to the peptidase M13 family.</text>
</comment>
<dbReference type="PROSITE" id="PS51257">
    <property type="entry name" value="PROKAR_LIPOPROTEIN"/>
    <property type="match status" value="1"/>
</dbReference>
<dbReference type="PANTHER" id="PTHR11733:SF167">
    <property type="entry name" value="FI17812P1-RELATED"/>
    <property type="match status" value="1"/>
</dbReference>
<evidence type="ECO:0000313" key="12">
    <source>
        <dbReference type="Proteomes" id="UP000178602"/>
    </source>
</evidence>
<dbReference type="Pfam" id="PF01431">
    <property type="entry name" value="Peptidase_M13"/>
    <property type="match status" value="1"/>
</dbReference>
<dbReference type="PRINTS" id="PR00786">
    <property type="entry name" value="NEPRILYSIN"/>
</dbReference>
<evidence type="ECO:0000256" key="2">
    <source>
        <dbReference type="ARBA" id="ARBA00007357"/>
    </source>
</evidence>
<evidence type="ECO:0000256" key="1">
    <source>
        <dbReference type="ARBA" id="ARBA00001947"/>
    </source>
</evidence>
<proteinExistence type="inferred from homology"/>
<evidence type="ECO:0000256" key="3">
    <source>
        <dbReference type="ARBA" id="ARBA00022670"/>
    </source>
</evidence>
<dbReference type="InterPro" id="IPR018497">
    <property type="entry name" value="Peptidase_M13_C"/>
</dbReference>
<evidence type="ECO:0000259" key="9">
    <source>
        <dbReference type="Pfam" id="PF01431"/>
    </source>
</evidence>
<feature type="chain" id="PRO_5009514472" description="Peptidase M13" evidence="8">
    <location>
        <begin position="21"/>
        <end position="687"/>
    </location>
</feature>
<name>A0A1F4T5M0_UNCSA</name>
<feature type="signal peptide" evidence="8">
    <location>
        <begin position="1"/>
        <end position="20"/>
    </location>
</feature>
<evidence type="ECO:0000259" key="10">
    <source>
        <dbReference type="Pfam" id="PF05649"/>
    </source>
</evidence>
<reference evidence="11 12" key="1">
    <citation type="journal article" date="2016" name="Nat. Commun.">
        <title>Thousands of microbial genomes shed light on interconnected biogeochemical processes in an aquifer system.</title>
        <authorList>
            <person name="Anantharaman K."/>
            <person name="Brown C.T."/>
            <person name="Hug L.A."/>
            <person name="Sharon I."/>
            <person name="Castelle C.J."/>
            <person name="Probst A.J."/>
            <person name="Thomas B.C."/>
            <person name="Singh A."/>
            <person name="Wilkins M.J."/>
            <person name="Karaoz U."/>
            <person name="Brodie E.L."/>
            <person name="Williams K.H."/>
            <person name="Hubbard S.S."/>
            <person name="Banfield J.F."/>
        </authorList>
    </citation>
    <scope>NUCLEOTIDE SEQUENCE [LARGE SCALE GENOMIC DNA]</scope>
</reference>